<dbReference type="Gene3D" id="3.30.565.40">
    <property type="entry name" value="Fervidobacterium nodosum Rt17-B1 like"/>
    <property type="match status" value="1"/>
</dbReference>
<dbReference type="AlphaFoldDB" id="A0A644WJ70"/>
<name>A0A644WJ70_9ZZZZ</name>
<feature type="domain" description="DUF3298" evidence="1">
    <location>
        <begin position="182"/>
        <end position="264"/>
    </location>
</feature>
<sequence length="287" mass="32782">MKKRNSFVIAGIILILAAAILLFVFFPTSSKTVQTENFSLTDKVYLSEQDTTLGALNIDLNIDLPISYRDNNILDKIKTIIRTELFGDVFMSFPEDSLLNYYAIELGREYIDNNADFAKKISDDSSLAFNNSIVLEGFALLNDENIFSYGISRFVDFGGAHPIKTRLFYNFNLKDGKVIFEDDIFTAGYQTELTEIIKNKLLEDNNQNEETPHLESLDNSVYFSDEIKPNGNFYINDESICFVFNPYEIAPYYIGETEVVLPYKLIHHLMKPDNPLEYLVTAALNNN</sequence>
<reference evidence="2" key="1">
    <citation type="submission" date="2019-08" db="EMBL/GenBank/DDBJ databases">
        <authorList>
            <person name="Kucharzyk K."/>
            <person name="Murdoch R.W."/>
            <person name="Higgins S."/>
            <person name="Loffler F."/>
        </authorList>
    </citation>
    <scope>NUCLEOTIDE SEQUENCE</scope>
</reference>
<evidence type="ECO:0000259" key="1">
    <source>
        <dbReference type="Pfam" id="PF11738"/>
    </source>
</evidence>
<accession>A0A644WJ70</accession>
<dbReference type="InterPro" id="IPR037126">
    <property type="entry name" value="PdaC/RsiV-like_sf"/>
</dbReference>
<organism evidence="2">
    <name type="scientific">bioreactor metagenome</name>
    <dbReference type="NCBI Taxonomy" id="1076179"/>
    <lineage>
        <taxon>unclassified sequences</taxon>
        <taxon>metagenomes</taxon>
        <taxon>ecological metagenomes</taxon>
    </lineage>
</organism>
<dbReference type="EMBL" id="VSSQ01000968">
    <property type="protein sequence ID" value="MPM03617.1"/>
    <property type="molecule type" value="Genomic_DNA"/>
</dbReference>
<comment type="caution">
    <text evidence="2">The sequence shown here is derived from an EMBL/GenBank/DDBJ whole genome shotgun (WGS) entry which is preliminary data.</text>
</comment>
<dbReference type="Gene3D" id="3.90.640.20">
    <property type="entry name" value="Heat-shock cognate protein, ATPase"/>
    <property type="match status" value="1"/>
</dbReference>
<dbReference type="InterPro" id="IPR021729">
    <property type="entry name" value="DUF3298"/>
</dbReference>
<evidence type="ECO:0000313" key="2">
    <source>
        <dbReference type="EMBL" id="MPM03617.1"/>
    </source>
</evidence>
<dbReference type="Pfam" id="PF11738">
    <property type="entry name" value="DUF3298"/>
    <property type="match status" value="1"/>
</dbReference>
<protein>
    <recommendedName>
        <fullName evidence="1">DUF3298 domain-containing protein</fullName>
    </recommendedName>
</protein>
<gene>
    <name evidence="2" type="ORF">SDC9_49884</name>
</gene>
<proteinExistence type="predicted"/>